<feature type="compositionally biased region" description="Acidic residues" evidence="1">
    <location>
        <begin position="29"/>
        <end position="43"/>
    </location>
</feature>
<protein>
    <submittedName>
        <fullName evidence="2">Uncharacterized protein</fullName>
    </submittedName>
</protein>
<reference evidence="2" key="1">
    <citation type="journal article" date="2019" name="bioRxiv">
        <title>The Genome of the Zebra Mussel, Dreissena polymorpha: A Resource for Invasive Species Research.</title>
        <authorList>
            <person name="McCartney M.A."/>
            <person name="Auch B."/>
            <person name="Kono T."/>
            <person name="Mallez S."/>
            <person name="Zhang Y."/>
            <person name="Obille A."/>
            <person name="Becker A."/>
            <person name="Abrahante J.E."/>
            <person name="Garbe J."/>
            <person name="Badalamenti J.P."/>
            <person name="Herman A."/>
            <person name="Mangelson H."/>
            <person name="Liachko I."/>
            <person name="Sullivan S."/>
            <person name="Sone E.D."/>
            <person name="Koren S."/>
            <person name="Silverstein K.A.T."/>
            <person name="Beckman K.B."/>
            <person name="Gohl D.M."/>
        </authorList>
    </citation>
    <scope>NUCLEOTIDE SEQUENCE</scope>
    <source>
        <strain evidence="2">Duluth1</strain>
        <tissue evidence="2">Whole animal</tissue>
    </source>
</reference>
<keyword evidence="3" id="KW-1185">Reference proteome</keyword>
<dbReference type="AlphaFoldDB" id="A0A9D4DNA7"/>
<dbReference type="EMBL" id="JAIWYP010000010">
    <property type="protein sequence ID" value="KAH3752421.1"/>
    <property type="molecule type" value="Genomic_DNA"/>
</dbReference>
<feature type="region of interest" description="Disordered" evidence="1">
    <location>
        <begin position="22"/>
        <end position="43"/>
    </location>
</feature>
<gene>
    <name evidence="2" type="ORF">DPMN_187038</name>
</gene>
<evidence type="ECO:0000313" key="3">
    <source>
        <dbReference type="Proteomes" id="UP000828390"/>
    </source>
</evidence>
<proteinExistence type="predicted"/>
<sequence>MEDGSDYDEFFVVPYIYEPEFTDSQSDLSDSDSDSGDNFADDQEDHVFGNTDWLIYNCVSCKCREKKSSIVILQYKLVEYN</sequence>
<evidence type="ECO:0000256" key="1">
    <source>
        <dbReference type="SAM" id="MobiDB-lite"/>
    </source>
</evidence>
<organism evidence="2 3">
    <name type="scientific">Dreissena polymorpha</name>
    <name type="common">Zebra mussel</name>
    <name type="synonym">Mytilus polymorpha</name>
    <dbReference type="NCBI Taxonomy" id="45954"/>
    <lineage>
        <taxon>Eukaryota</taxon>
        <taxon>Metazoa</taxon>
        <taxon>Spiralia</taxon>
        <taxon>Lophotrochozoa</taxon>
        <taxon>Mollusca</taxon>
        <taxon>Bivalvia</taxon>
        <taxon>Autobranchia</taxon>
        <taxon>Heteroconchia</taxon>
        <taxon>Euheterodonta</taxon>
        <taxon>Imparidentia</taxon>
        <taxon>Neoheterodontei</taxon>
        <taxon>Myida</taxon>
        <taxon>Dreissenoidea</taxon>
        <taxon>Dreissenidae</taxon>
        <taxon>Dreissena</taxon>
    </lineage>
</organism>
<name>A0A9D4DNA7_DREPO</name>
<reference evidence="2" key="2">
    <citation type="submission" date="2020-11" db="EMBL/GenBank/DDBJ databases">
        <authorList>
            <person name="McCartney M.A."/>
            <person name="Auch B."/>
            <person name="Kono T."/>
            <person name="Mallez S."/>
            <person name="Becker A."/>
            <person name="Gohl D.M."/>
            <person name="Silverstein K.A.T."/>
            <person name="Koren S."/>
            <person name="Bechman K.B."/>
            <person name="Herman A."/>
            <person name="Abrahante J.E."/>
            <person name="Garbe J."/>
        </authorList>
    </citation>
    <scope>NUCLEOTIDE SEQUENCE</scope>
    <source>
        <strain evidence="2">Duluth1</strain>
        <tissue evidence="2">Whole animal</tissue>
    </source>
</reference>
<accession>A0A9D4DNA7</accession>
<evidence type="ECO:0000313" key="2">
    <source>
        <dbReference type="EMBL" id="KAH3752421.1"/>
    </source>
</evidence>
<dbReference type="Proteomes" id="UP000828390">
    <property type="component" value="Unassembled WGS sequence"/>
</dbReference>
<comment type="caution">
    <text evidence="2">The sequence shown here is derived from an EMBL/GenBank/DDBJ whole genome shotgun (WGS) entry which is preliminary data.</text>
</comment>